<accession>A0A1M6Z0W8</accession>
<organism evidence="1 2">
    <name type="scientific">Chitinophaga jiangningensis</name>
    <dbReference type="NCBI Taxonomy" id="1419482"/>
    <lineage>
        <taxon>Bacteria</taxon>
        <taxon>Pseudomonadati</taxon>
        <taxon>Bacteroidota</taxon>
        <taxon>Chitinophagia</taxon>
        <taxon>Chitinophagales</taxon>
        <taxon>Chitinophagaceae</taxon>
        <taxon>Chitinophaga</taxon>
    </lineage>
</organism>
<dbReference type="AlphaFoldDB" id="A0A1M6Z0W8"/>
<reference evidence="1 2" key="1">
    <citation type="submission" date="2016-11" db="EMBL/GenBank/DDBJ databases">
        <authorList>
            <person name="Jaros S."/>
            <person name="Januszkiewicz K."/>
            <person name="Wedrychowicz H."/>
        </authorList>
    </citation>
    <scope>NUCLEOTIDE SEQUENCE [LARGE SCALE GENOMIC DNA]</scope>
    <source>
        <strain evidence="1 2">DSM 27406</strain>
    </source>
</reference>
<name>A0A1M6Z0W8_9BACT</name>
<gene>
    <name evidence="1" type="ORF">SAMN05444266_102567</name>
</gene>
<proteinExistence type="predicted"/>
<evidence type="ECO:0000313" key="1">
    <source>
        <dbReference type="EMBL" id="SHL24023.1"/>
    </source>
</evidence>
<dbReference type="Proteomes" id="UP000184420">
    <property type="component" value="Unassembled WGS sequence"/>
</dbReference>
<sequence>MPFLSLYGVFLYLCNLVKRIIAYILLSIFLLHNTTVDQLLKLPTLVIHYQEHHQLNQNLTVTDFLCMHYIGDDDKDDDYDRDMQLPYKSVNVQVLQHAYVPLARVIAERPQFSSTIDINYPVLKQFHLPEPALSSLFRPPQV</sequence>
<dbReference type="EMBL" id="FRBL01000002">
    <property type="protein sequence ID" value="SHL24023.1"/>
    <property type="molecule type" value="Genomic_DNA"/>
</dbReference>
<protein>
    <submittedName>
        <fullName evidence="1">Uncharacterized protein</fullName>
    </submittedName>
</protein>
<dbReference type="STRING" id="1419482.SAMN05444266_102567"/>
<keyword evidence="2" id="KW-1185">Reference proteome</keyword>
<evidence type="ECO:0000313" key="2">
    <source>
        <dbReference type="Proteomes" id="UP000184420"/>
    </source>
</evidence>